<dbReference type="InterPro" id="IPR011047">
    <property type="entry name" value="Quinoprotein_ADH-like_sf"/>
</dbReference>
<evidence type="ECO:0000313" key="4">
    <source>
        <dbReference type="Proteomes" id="UP001219605"/>
    </source>
</evidence>
<dbReference type="InterPro" id="IPR015943">
    <property type="entry name" value="WD40/YVTN_repeat-like_dom_sf"/>
</dbReference>
<evidence type="ECO:0000259" key="2">
    <source>
        <dbReference type="Pfam" id="PF13360"/>
    </source>
</evidence>
<proteinExistence type="predicted"/>
<keyword evidence="4" id="KW-1185">Reference proteome</keyword>
<feature type="transmembrane region" description="Helical" evidence="1">
    <location>
        <begin position="31"/>
        <end position="50"/>
    </location>
</feature>
<dbReference type="SUPFAM" id="SSF50998">
    <property type="entry name" value="Quinoprotein alcohol dehydrogenase-like"/>
    <property type="match status" value="1"/>
</dbReference>
<sequence>MALIDLGELRGEPEPVHRSGRRRSRPAGRPGPVLLVLLLVLVTVAGAVPAPRRLSVTLTVPPGATVYWAGDRLVAVGPVELGTDGDFQVVAFDVPAEGPTATTALTPRWRTTVPQVTGLRPMGDVAGVLLLVGIRAGSEEMVTLDLATGRPGWRQPGSGMPTERDGILLLTGDGDDRTLRVVEPRTGVLRWSVRGVPQQVDYRFGGHGIDRLLWSTPEGRAEIRDADTGSVLATAPLRVSAPVPGGQPQFLDDLLLVVRTDPPLVSAYELDRLTPRWTASVPSVSHLQPCGVVLCAWGETGGMWALDPDTGRTRWSDPRWTMAVPAADRVLVTDSPRHSENLIVVLDASTGRTVRELGEWRGLGTPEDGRLTVFRPVGDRAAMVAELDVEAGETRVVDVLPGSLDQCQLGTWPVLCQEEGGSYRLWWPPN</sequence>
<keyword evidence="1" id="KW-0472">Membrane</keyword>
<evidence type="ECO:0000313" key="3">
    <source>
        <dbReference type="EMBL" id="WDZ87632.1"/>
    </source>
</evidence>
<feature type="domain" description="Pyrrolo-quinoline quinone repeat" evidence="2">
    <location>
        <begin position="108"/>
        <end position="237"/>
    </location>
</feature>
<dbReference type="InterPro" id="IPR002372">
    <property type="entry name" value="PQQ_rpt_dom"/>
</dbReference>
<protein>
    <submittedName>
        <fullName evidence="3">PQQ-binding-like beta-propeller repeat protein</fullName>
    </submittedName>
</protein>
<reference evidence="3 4" key="1">
    <citation type="submission" date="2023-02" db="EMBL/GenBank/DDBJ databases">
        <authorList>
            <person name="Mo P."/>
        </authorList>
    </citation>
    <scope>NUCLEOTIDE SEQUENCE [LARGE SCALE GENOMIC DNA]</scope>
    <source>
        <strain evidence="3 4">HUAS 3</strain>
    </source>
</reference>
<accession>A0ABY7ZX73</accession>
<dbReference type="Proteomes" id="UP001219605">
    <property type="component" value="Chromosome"/>
</dbReference>
<name>A0ABY7ZX73_9ACTN</name>
<keyword evidence="1" id="KW-0812">Transmembrane</keyword>
<dbReference type="Pfam" id="PF13360">
    <property type="entry name" value="PQQ_2"/>
    <property type="match status" value="1"/>
</dbReference>
<dbReference type="Gene3D" id="2.130.10.10">
    <property type="entry name" value="YVTN repeat-like/Quinoprotein amine dehydrogenase"/>
    <property type="match status" value="1"/>
</dbReference>
<dbReference type="RefSeq" id="WP_275034632.1">
    <property type="nucleotide sequence ID" value="NZ_CP118615.1"/>
</dbReference>
<dbReference type="EMBL" id="CP118615">
    <property type="protein sequence ID" value="WDZ87632.1"/>
    <property type="molecule type" value="Genomic_DNA"/>
</dbReference>
<keyword evidence="1" id="KW-1133">Transmembrane helix</keyword>
<evidence type="ECO:0000256" key="1">
    <source>
        <dbReference type="SAM" id="Phobius"/>
    </source>
</evidence>
<gene>
    <name evidence="3" type="ORF">PVK37_15080</name>
</gene>
<organism evidence="3 4">
    <name type="scientific">Micromonospora cathayae</name>
    <dbReference type="NCBI Taxonomy" id="3028804"/>
    <lineage>
        <taxon>Bacteria</taxon>
        <taxon>Bacillati</taxon>
        <taxon>Actinomycetota</taxon>
        <taxon>Actinomycetes</taxon>
        <taxon>Micromonosporales</taxon>
        <taxon>Micromonosporaceae</taxon>
        <taxon>Micromonospora</taxon>
    </lineage>
</organism>